<dbReference type="InterPro" id="IPR026555">
    <property type="entry name" value="NSL3/Tex30"/>
</dbReference>
<name>A0A919PCD7_9CELL</name>
<dbReference type="InterPro" id="IPR029058">
    <property type="entry name" value="AB_hydrolase_fold"/>
</dbReference>
<keyword evidence="2" id="KW-0378">Hydrolase</keyword>
<dbReference type="EMBL" id="BONO01000011">
    <property type="protein sequence ID" value="GIG36334.1"/>
    <property type="molecule type" value="Genomic_DNA"/>
</dbReference>
<evidence type="ECO:0000259" key="1">
    <source>
        <dbReference type="Pfam" id="PF20408"/>
    </source>
</evidence>
<dbReference type="Proteomes" id="UP000642125">
    <property type="component" value="Unassembled WGS sequence"/>
</dbReference>
<feature type="domain" description="KANL3/Tex30 alpha/beta hydrolase-like" evidence="1">
    <location>
        <begin position="39"/>
        <end position="178"/>
    </location>
</feature>
<dbReference type="PANTHER" id="PTHR13136:SF11">
    <property type="entry name" value="TESTIS-EXPRESSED PROTEIN 30"/>
    <property type="match status" value="1"/>
</dbReference>
<reference evidence="2" key="1">
    <citation type="submission" date="2021-01" db="EMBL/GenBank/DDBJ databases">
        <title>Whole genome shotgun sequence of Cellulomonas pakistanensis NBRC 110800.</title>
        <authorList>
            <person name="Komaki H."/>
            <person name="Tamura T."/>
        </authorList>
    </citation>
    <scope>NUCLEOTIDE SEQUENCE</scope>
    <source>
        <strain evidence="2">NBRC 110800</strain>
    </source>
</reference>
<evidence type="ECO:0000313" key="2">
    <source>
        <dbReference type="EMBL" id="GIG36334.1"/>
    </source>
</evidence>
<protein>
    <submittedName>
        <fullName evidence="2">Alpha/beta hydrolase</fullName>
    </submittedName>
</protein>
<gene>
    <name evidence="2" type="ORF">Cpa01nite_17150</name>
</gene>
<organism evidence="2 3">
    <name type="scientific">Cellulomonas pakistanensis</name>
    <dbReference type="NCBI Taxonomy" id="992287"/>
    <lineage>
        <taxon>Bacteria</taxon>
        <taxon>Bacillati</taxon>
        <taxon>Actinomycetota</taxon>
        <taxon>Actinomycetes</taxon>
        <taxon>Micrococcales</taxon>
        <taxon>Cellulomonadaceae</taxon>
        <taxon>Cellulomonas</taxon>
    </lineage>
</organism>
<keyword evidence="3" id="KW-1185">Reference proteome</keyword>
<dbReference type="Gene3D" id="3.40.50.1820">
    <property type="entry name" value="alpha/beta hydrolase"/>
    <property type="match status" value="1"/>
</dbReference>
<dbReference type="InterPro" id="IPR046879">
    <property type="entry name" value="KANL3/Tex30_Abhydrolase"/>
</dbReference>
<dbReference type="Pfam" id="PF20408">
    <property type="entry name" value="Abhydrolase_11"/>
    <property type="match status" value="1"/>
</dbReference>
<dbReference type="SUPFAM" id="SSF53474">
    <property type="entry name" value="alpha/beta-Hydrolases"/>
    <property type="match status" value="1"/>
</dbReference>
<dbReference type="GO" id="GO:0016787">
    <property type="term" value="F:hydrolase activity"/>
    <property type="evidence" value="ECO:0007669"/>
    <property type="project" value="UniProtKB-KW"/>
</dbReference>
<evidence type="ECO:0000313" key="3">
    <source>
        <dbReference type="Proteomes" id="UP000642125"/>
    </source>
</evidence>
<dbReference type="AlphaFoldDB" id="A0A919PCD7"/>
<sequence>MAGVSSLDIATPQGPARAHLHLPAGVAPGADGRTRVPGALVLGHGAGGGVGAPDLLAVTAAATGLGLAVALVEQPYRVAGKRVGPRGPALDEAWTAVVAHLRTHALDAPLVTGGRSAGARTACRTALATGAVGVLCLAFPTQPPGRPDAPSRLPELEAAGVPVLVVQGRTDPYGTPAAAPTRTVVPVPGDHSLKKDTGSVAAAVTTWLPTVLPLP</sequence>
<accession>A0A919PCD7</accession>
<dbReference type="PANTHER" id="PTHR13136">
    <property type="entry name" value="TESTIS DEVELOPMENT PROTEIN PRTD"/>
    <property type="match status" value="1"/>
</dbReference>
<proteinExistence type="predicted"/>
<comment type="caution">
    <text evidence="2">The sequence shown here is derived from an EMBL/GenBank/DDBJ whole genome shotgun (WGS) entry which is preliminary data.</text>
</comment>